<evidence type="ECO:0008006" key="4">
    <source>
        <dbReference type="Google" id="ProtNLM"/>
    </source>
</evidence>
<evidence type="ECO:0000256" key="1">
    <source>
        <dbReference type="SAM" id="SignalP"/>
    </source>
</evidence>
<evidence type="ECO:0000313" key="2">
    <source>
        <dbReference type="EMBL" id="KAA2245456.1"/>
    </source>
</evidence>
<feature type="chain" id="PRO_5022782614" description="PLAT/LH2 domain-containing protein" evidence="1">
    <location>
        <begin position="23"/>
        <end position="156"/>
    </location>
</feature>
<feature type="signal peptide" evidence="1">
    <location>
        <begin position="1"/>
        <end position="22"/>
    </location>
</feature>
<dbReference type="PROSITE" id="PS51257">
    <property type="entry name" value="PROKAR_LIPOPROTEIN"/>
    <property type="match status" value="1"/>
</dbReference>
<proteinExistence type="predicted"/>
<evidence type="ECO:0000313" key="3">
    <source>
        <dbReference type="Proteomes" id="UP000324611"/>
    </source>
</evidence>
<comment type="caution">
    <text evidence="2">The sequence shown here is derived from an EMBL/GenBank/DDBJ whole genome shotgun (WGS) entry which is preliminary data.</text>
</comment>
<dbReference type="AlphaFoldDB" id="A0A5B2W4H7"/>
<reference evidence="2 3" key="1">
    <citation type="submission" date="2019-09" db="EMBL/GenBank/DDBJ databases">
        <title>Chitinophaga ginsengihumi sp. nov., isolated from soil of ginseng rhizosphere.</title>
        <authorList>
            <person name="Lee J."/>
        </authorList>
    </citation>
    <scope>NUCLEOTIDE SEQUENCE [LARGE SCALE GENOMIC DNA]</scope>
    <source>
        <strain evidence="2 3">BN140078</strain>
    </source>
</reference>
<protein>
    <recommendedName>
        <fullName evidence="4">PLAT/LH2 domain-containing protein</fullName>
    </recommendedName>
</protein>
<keyword evidence="3" id="KW-1185">Reference proteome</keyword>
<dbReference type="EMBL" id="VUOC01000001">
    <property type="protein sequence ID" value="KAA2245456.1"/>
    <property type="molecule type" value="Genomic_DNA"/>
</dbReference>
<accession>A0A5B2W4H7</accession>
<gene>
    <name evidence="2" type="ORF">F0L74_05725</name>
</gene>
<dbReference type="Proteomes" id="UP000324611">
    <property type="component" value="Unassembled WGS sequence"/>
</dbReference>
<organism evidence="2 3">
    <name type="scientific">Chitinophaga agrisoli</name>
    <dbReference type="NCBI Taxonomy" id="2607653"/>
    <lineage>
        <taxon>Bacteria</taxon>
        <taxon>Pseudomonadati</taxon>
        <taxon>Bacteroidota</taxon>
        <taxon>Chitinophagia</taxon>
        <taxon>Chitinophagales</taxon>
        <taxon>Chitinophagaceae</taxon>
        <taxon>Chitinophaga</taxon>
    </lineage>
</organism>
<dbReference type="RefSeq" id="WP_149836845.1">
    <property type="nucleotide sequence ID" value="NZ_VUOC01000001.1"/>
</dbReference>
<name>A0A5B2W4H7_9BACT</name>
<sequence length="156" mass="16925">MKKFNRSLFSVVALLASVVLLASCGKDKDNTPDFNTVKSAKFTITLSGATADDRASFIFASTTIDGNSTIWKVDGQVRQNEAGITLDQDDFGTGTKTFVVETTQAVPAISVGIQCLNFDANYTVSYKAEINGQVVNNDQNVTVTTAKDYTHDFNYK</sequence>
<keyword evidence="1" id="KW-0732">Signal</keyword>
<reference evidence="2 3" key="2">
    <citation type="submission" date="2019-09" db="EMBL/GenBank/DDBJ databases">
        <authorList>
            <person name="Jin C."/>
        </authorList>
    </citation>
    <scope>NUCLEOTIDE SEQUENCE [LARGE SCALE GENOMIC DNA]</scope>
    <source>
        <strain evidence="2 3">BN140078</strain>
    </source>
</reference>